<dbReference type="RefSeq" id="WP_248735124.1">
    <property type="nucleotide sequence ID" value="NZ_CALBWS010000010.1"/>
</dbReference>
<evidence type="ECO:0000313" key="6">
    <source>
        <dbReference type="Proteomes" id="UP000838308"/>
    </source>
</evidence>
<dbReference type="SMART" id="SM00342">
    <property type="entry name" value="HTH_ARAC"/>
    <property type="match status" value="1"/>
</dbReference>
<comment type="caution">
    <text evidence="5">The sequence shown here is derived from an EMBL/GenBank/DDBJ whole genome shotgun (WGS) entry which is preliminary data.</text>
</comment>
<evidence type="ECO:0000256" key="3">
    <source>
        <dbReference type="ARBA" id="ARBA00023163"/>
    </source>
</evidence>
<accession>A0ABM9EQE2</accession>
<dbReference type="PANTHER" id="PTHR43280:SF2">
    <property type="entry name" value="HTH-TYPE TRANSCRIPTIONAL REGULATOR EXSA"/>
    <property type="match status" value="1"/>
</dbReference>
<proteinExistence type="predicted"/>
<keyword evidence="1" id="KW-0805">Transcription regulation</keyword>
<dbReference type="Pfam" id="PF12833">
    <property type="entry name" value="HTH_18"/>
    <property type="match status" value="1"/>
</dbReference>
<reference evidence="5" key="1">
    <citation type="submission" date="2022-04" db="EMBL/GenBank/DDBJ databases">
        <authorList>
            <person name="Criscuolo A."/>
        </authorList>
    </citation>
    <scope>NUCLEOTIDE SEQUENCE</scope>
    <source>
        <strain evidence="5">CIP111895</strain>
    </source>
</reference>
<keyword evidence="6" id="KW-1185">Reference proteome</keyword>
<dbReference type="EMBL" id="CALBWS010000010">
    <property type="protein sequence ID" value="CAH2714821.1"/>
    <property type="molecule type" value="Genomic_DNA"/>
</dbReference>
<evidence type="ECO:0000313" key="5">
    <source>
        <dbReference type="EMBL" id="CAH2714821.1"/>
    </source>
</evidence>
<evidence type="ECO:0000256" key="1">
    <source>
        <dbReference type="ARBA" id="ARBA00023015"/>
    </source>
</evidence>
<keyword evidence="2" id="KW-0238">DNA-binding</keyword>
<dbReference type="SUPFAM" id="SSF46689">
    <property type="entry name" value="Homeodomain-like"/>
    <property type="match status" value="2"/>
</dbReference>
<protein>
    <submittedName>
        <fullName evidence="5">HTH-type transcriptional activator RhaR</fullName>
    </submittedName>
</protein>
<dbReference type="PROSITE" id="PS01124">
    <property type="entry name" value="HTH_ARAC_FAMILY_2"/>
    <property type="match status" value="1"/>
</dbReference>
<evidence type="ECO:0000256" key="2">
    <source>
        <dbReference type="ARBA" id="ARBA00023125"/>
    </source>
</evidence>
<dbReference type="Proteomes" id="UP000838308">
    <property type="component" value="Unassembled WGS sequence"/>
</dbReference>
<name>A0ABM9EQE2_9BACI</name>
<dbReference type="InterPro" id="IPR009057">
    <property type="entry name" value="Homeodomain-like_sf"/>
</dbReference>
<feature type="domain" description="HTH araC/xylS-type" evidence="4">
    <location>
        <begin position="301"/>
        <end position="399"/>
    </location>
</feature>
<sequence length="403" mass="46219">MNLNELRYLSKALAKSTSASVRLYQRENQVYYYSIYPMNPDPFLLYEKNMLQSEHIAGIITTDLFQFYGYVSLDDDYRIVIGPSSILTKDKNKLDNLLFLLDVKEKYHEEYIGKLKCAPSISAERIGWLLSFIASTINKNPLFVEDVFVETKSENHQDDIMNSSMQNTLFFSGEKESSTLFIDNYQNEKMLLFYIKNGQPEALKELFSAFPKIKAGTMANDTLRQLKNMGISCATVASRAAIEGGLNVQTAFHLSDLYIQKLEMLRNAASIYPLIKQMLLDFAERTKQVKYNCNSSSKLFLKCANYVSINLFNNIKIEEIAAEFGISRSRLSNQFHKQTGNTLTQYILQEKILESQRLLQFTNKSNAEIALHLAFSSQSHFQTVFKKYTGITPNRFKNAKSDL</sequence>
<evidence type="ECO:0000259" key="4">
    <source>
        <dbReference type="PROSITE" id="PS01124"/>
    </source>
</evidence>
<dbReference type="InterPro" id="IPR018060">
    <property type="entry name" value="HTH_AraC"/>
</dbReference>
<keyword evidence="3" id="KW-0804">Transcription</keyword>
<organism evidence="5 6">
    <name type="scientific">Neobacillus rhizosphaerae</name>
    <dbReference type="NCBI Taxonomy" id="2880965"/>
    <lineage>
        <taxon>Bacteria</taxon>
        <taxon>Bacillati</taxon>
        <taxon>Bacillota</taxon>
        <taxon>Bacilli</taxon>
        <taxon>Bacillales</taxon>
        <taxon>Bacillaceae</taxon>
        <taxon>Neobacillus</taxon>
    </lineage>
</organism>
<dbReference type="PANTHER" id="PTHR43280">
    <property type="entry name" value="ARAC-FAMILY TRANSCRIPTIONAL REGULATOR"/>
    <property type="match status" value="1"/>
</dbReference>
<gene>
    <name evidence="5" type="primary">rhaR_3</name>
    <name evidence="5" type="ORF">BACCIP111895_01997</name>
</gene>
<dbReference type="Gene3D" id="1.10.10.60">
    <property type="entry name" value="Homeodomain-like"/>
    <property type="match status" value="2"/>
</dbReference>